<dbReference type="PANTHER" id="PTHR36159">
    <property type="entry name" value="PROTEIN CBG23766"/>
    <property type="match status" value="1"/>
</dbReference>
<sequence length="376" mass="43551">MYKSNNKFYFAKEDAEITIPESSYEVRDIKKFLKRTILRKRPYRDALETVDIVRGDNNNNDTDDDNGEGGEYPITLRANYNTMRCEIRCALWDSRCATFEMTDILNIKDEPIFDDRIIKIEIHTYNPFANATFGYSDEIRIPIQQQDLYTLPYESFLYVEGKLTKNKVVQGANVSLGNNCVAFIFDEIRYELNGVEIDRNRNVGTIKNYVTVLSDRSVILRNAGWDAQTTAAGYFNFCVPLYVLLGFCEDYRRVVINARHELILIRARNDNNCLTGDSATEPTLKLFKVQWRMPHVLLSEINKLLMLRALESGRHLTMAFRSWNLYEFPLLQSTTKHSWAIKTASQLEKPRYVIFAMQTGRKNIISENVVDSTTAN</sequence>
<dbReference type="AlphaFoldDB" id="A0A195EXH8"/>
<evidence type="ECO:0000313" key="2">
    <source>
        <dbReference type="EMBL" id="KYN32584.1"/>
    </source>
</evidence>
<gene>
    <name evidence="2" type="ORF">ALC56_13065</name>
</gene>
<dbReference type="EMBL" id="KQ981948">
    <property type="protein sequence ID" value="KYN32584.1"/>
    <property type="molecule type" value="Genomic_DNA"/>
</dbReference>
<dbReference type="Pfam" id="PF21738">
    <property type="entry name" value="DJR-like_dom"/>
    <property type="match status" value="1"/>
</dbReference>
<proteinExistence type="predicted"/>
<keyword evidence="3" id="KW-1185">Reference proteome</keyword>
<reference evidence="2 3" key="1">
    <citation type="submission" date="2016-03" db="EMBL/GenBank/DDBJ databases">
        <title>Trachymyrmex septentrionalis WGS genome.</title>
        <authorList>
            <person name="Nygaard S."/>
            <person name="Hu H."/>
            <person name="Boomsma J."/>
            <person name="Zhang G."/>
        </authorList>
    </citation>
    <scope>NUCLEOTIDE SEQUENCE [LARGE SCALE GENOMIC DNA]</scope>
    <source>
        <strain evidence="2">Tsep2-gDNA-1</strain>
        <tissue evidence="2">Whole body</tissue>
    </source>
</reference>
<organism evidence="2 3">
    <name type="scientific">Trachymyrmex septentrionalis</name>
    <dbReference type="NCBI Taxonomy" id="34720"/>
    <lineage>
        <taxon>Eukaryota</taxon>
        <taxon>Metazoa</taxon>
        <taxon>Ecdysozoa</taxon>
        <taxon>Arthropoda</taxon>
        <taxon>Hexapoda</taxon>
        <taxon>Insecta</taxon>
        <taxon>Pterygota</taxon>
        <taxon>Neoptera</taxon>
        <taxon>Endopterygota</taxon>
        <taxon>Hymenoptera</taxon>
        <taxon>Apocrita</taxon>
        <taxon>Aculeata</taxon>
        <taxon>Formicoidea</taxon>
        <taxon>Formicidae</taxon>
        <taxon>Myrmicinae</taxon>
        <taxon>Trachymyrmex</taxon>
    </lineage>
</organism>
<protein>
    <recommendedName>
        <fullName evidence="1">Double jelly roll-like domain-containing protein</fullName>
    </recommendedName>
</protein>
<evidence type="ECO:0000259" key="1">
    <source>
        <dbReference type="Pfam" id="PF21738"/>
    </source>
</evidence>
<evidence type="ECO:0000313" key="3">
    <source>
        <dbReference type="Proteomes" id="UP000078541"/>
    </source>
</evidence>
<name>A0A195EXH8_9HYME</name>
<dbReference type="Proteomes" id="UP000078541">
    <property type="component" value="Unassembled WGS sequence"/>
</dbReference>
<dbReference type="PANTHER" id="PTHR36159:SF1">
    <property type="entry name" value="RETROVIRUS-RELATED POL POLYPROTEIN FROM TRANSPOSON 412-LIKE PROTEIN"/>
    <property type="match status" value="1"/>
</dbReference>
<dbReference type="InterPro" id="IPR049512">
    <property type="entry name" value="DJR-like_dom"/>
</dbReference>
<dbReference type="STRING" id="34720.A0A195EXH8"/>
<accession>A0A195EXH8</accession>
<feature type="domain" description="Double jelly roll-like" evidence="1">
    <location>
        <begin position="174"/>
        <end position="370"/>
    </location>
</feature>